<dbReference type="EMBL" id="FMCX01000001">
    <property type="protein sequence ID" value="SCE64163.1"/>
    <property type="molecule type" value="Genomic_DNA"/>
</dbReference>
<evidence type="ECO:0000256" key="2">
    <source>
        <dbReference type="SAM" id="SignalP"/>
    </source>
</evidence>
<organism evidence="4 5">
    <name type="scientific">Micromonospora mirobrigensis</name>
    <dbReference type="NCBI Taxonomy" id="262898"/>
    <lineage>
        <taxon>Bacteria</taxon>
        <taxon>Bacillati</taxon>
        <taxon>Actinomycetota</taxon>
        <taxon>Actinomycetes</taxon>
        <taxon>Micromonosporales</taxon>
        <taxon>Micromonosporaceae</taxon>
        <taxon>Micromonospora</taxon>
    </lineage>
</organism>
<dbReference type="InterPro" id="IPR011042">
    <property type="entry name" value="6-blade_b-propeller_TolB-like"/>
</dbReference>
<keyword evidence="2" id="KW-0732">Signal</keyword>
<name>A0A1C4TXI4_9ACTN</name>
<evidence type="ECO:0000313" key="5">
    <source>
        <dbReference type="Proteomes" id="UP000199504"/>
    </source>
</evidence>
<evidence type="ECO:0000259" key="3">
    <source>
        <dbReference type="Pfam" id="PF07995"/>
    </source>
</evidence>
<feature type="region of interest" description="Disordered" evidence="1">
    <location>
        <begin position="410"/>
        <end position="429"/>
    </location>
</feature>
<dbReference type="InterPro" id="IPR012938">
    <property type="entry name" value="Glc/Sorbosone_DH"/>
</dbReference>
<sequence>MNRRIVAAAAAAAVLTLVSGIGEAAARPRPDRPPTPVGYDLSTPETVASGLAVPWGLDFLPDGSALVTQRDLGTVLRVRPGRPPREVARIPDVVAGGEAGLLGLAVSPTFVRDRLVYVCYTTATDLRIARFRLGSTQPPQVIVGGVRRAPAHDGGRIAFGPDGMLYAGIGDALMPADAQDLASRNGKILRIRPDGTVPADNPFPGSPVYSYGHRNVQGLAWDRHGRLFATEFGQSTWDEVNRIVPGGNYGWPVVEGVAADPRFRDPVVVWRPAEASPSGAAFAHGTLFVAALRGMRLWAVPVDRSGAVGAPAPELVGAYGRLRTVARAPDGSLWVTTSNRDGRATPAPEDDRILRAPGGRASRPSAEPVGELRQPGHVSRPVVPVGDADALAEPTDRTVLLLAEDVGVTGVPGDVADHVDDDPVQGHRR</sequence>
<accession>A0A1C4TXI4</accession>
<dbReference type="Pfam" id="PF07995">
    <property type="entry name" value="GSDH"/>
    <property type="match status" value="1"/>
</dbReference>
<dbReference type="STRING" id="262898.GA0070564_10139"/>
<evidence type="ECO:0000256" key="1">
    <source>
        <dbReference type="SAM" id="MobiDB-lite"/>
    </source>
</evidence>
<dbReference type="InterPro" id="IPR011041">
    <property type="entry name" value="Quinoprot_gluc/sorb_DH_b-prop"/>
</dbReference>
<dbReference type="PANTHER" id="PTHR19328:SF13">
    <property type="entry name" value="HIPL1 PROTEIN"/>
    <property type="match status" value="1"/>
</dbReference>
<protein>
    <submittedName>
        <fullName evidence="4">Glucose/arabinose dehydrogenase, beta-propeller fold</fullName>
    </submittedName>
</protein>
<feature type="signal peptide" evidence="2">
    <location>
        <begin position="1"/>
        <end position="24"/>
    </location>
</feature>
<dbReference type="Gene3D" id="2.120.10.30">
    <property type="entry name" value="TolB, C-terminal domain"/>
    <property type="match status" value="1"/>
</dbReference>
<dbReference type="SUPFAM" id="SSF50952">
    <property type="entry name" value="Soluble quinoprotein glucose dehydrogenase"/>
    <property type="match status" value="1"/>
</dbReference>
<dbReference type="PANTHER" id="PTHR19328">
    <property type="entry name" value="HEDGEHOG-INTERACTING PROTEIN"/>
    <property type="match status" value="1"/>
</dbReference>
<evidence type="ECO:0000313" key="4">
    <source>
        <dbReference type="EMBL" id="SCE64163.1"/>
    </source>
</evidence>
<proteinExistence type="predicted"/>
<dbReference type="Proteomes" id="UP000199504">
    <property type="component" value="Unassembled WGS sequence"/>
</dbReference>
<feature type="domain" description="Glucose/Sorbosone dehydrogenase" evidence="3">
    <location>
        <begin position="52"/>
        <end position="343"/>
    </location>
</feature>
<feature type="region of interest" description="Disordered" evidence="1">
    <location>
        <begin position="336"/>
        <end position="382"/>
    </location>
</feature>
<feature type="chain" id="PRO_5039573492" evidence="2">
    <location>
        <begin position="25"/>
        <end position="429"/>
    </location>
</feature>
<dbReference type="AlphaFoldDB" id="A0A1C4TXI4"/>
<gene>
    <name evidence="4" type="ORF">GA0070564_10139</name>
</gene>
<keyword evidence="5" id="KW-1185">Reference proteome</keyword>
<reference evidence="5" key="1">
    <citation type="submission" date="2016-06" db="EMBL/GenBank/DDBJ databases">
        <authorList>
            <person name="Varghese N."/>
            <person name="Submissions Spin"/>
        </authorList>
    </citation>
    <scope>NUCLEOTIDE SEQUENCE [LARGE SCALE GENOMIC DNA]</scope>
    <source>
        <strain evidence="5">DSM 44830</strain>
    </source>
</reference>